<gene>
    <name evidence="2" type="ORF">LDX50_08330</name>
    <name evidence="3" type="ORF">LDX50_14300</name>
    <name evidence="4" type="ORF">LDX50_20020</name>
</gene>
<feature type="transmembrane region" description="Helical" evidence="1">
    <location>
        <begin position="16"/>
        <end position="37"/>
    </location>
</feature>
<keyword evidence="5" id="KW-1185">Reference proteome</keyword>
<organism evidence="2 5">
    <name type="scientific">Fulvivirga sedimenti</name>
    <dbReference type="NCBI Taxonomy" id="2879465"/>
    <lineage>
        <taxon>Bacteria</taxon>
        <taxon>Pseudomonadati</taxon>
        <taxon>Bacteroidota</taxon>
        <taxon>Cytophagia</taxon>
        <taxon>Cytophagales</taxon>
        <taxon>Fulvivirgaceae</taxon>
        <taxon>Fulvivirga</taxon>
    </lineage>
</organism>
<dbReference type="AlphaFoldDB" id="A0A9X1HQ21"/>
<proteinExistence type="predicted"/>
<dbReference type="EMBL" id="JAIXNE010000003">
    <property type="protein sequence ID" value="MCA6076050.1"/>
    <property type="molecule type" value="Genomic_DNA"/>
</dbReference>
<comment type="caution">
    <text evidence="2">The sequence shown here is derived from an EMBL/GenBank/DDBJ whole genome shotgun (WGS) entry which is preliminary data.</text>
</comment>
<protein>
    <submittedName>
        <fullName evidence="2">Uncharacterized protein</fullName>
    </submittedName>
</protein>
<name>A0A9X1HQ21_9BACT</name>
<keyword evidence="1" id="KW-1133">Transmembrane helix</keyword>
<dbReference type="Proteomes" id="UP001139409">
    <property type="component" value="Unassembled WGS sequence"/>
</dbReference>
<evidence type="ECO:0000313" key="5">
    <source>
        <dbReference type="Proteomes" id="UP001139409"/>
    </source>
</evidence>
<dbReference type="EMBL" id="JAIXNE010000002">
    <property type="protein sequence ID" value="MCA6074873.1"/>
    <property type="molecule type" value="Genomic_DNA"/>
</dbReference>
<sequence>MKSRIYHEVQYMRQTVFMYIMTGFVALTLGGMAFIFLTENKERDTMEMIISSGIAMVVLFFLTWLLYSLYLDVRIEEGRIIYRMPPLVNKEKSISRTDINSYEVVKYPIRHYGGWGVRYSFKHGKALTISGTRGLKLHLKSGQTLLLGTRNPEGIKNAMERMMKNESDYV</sequence>
<evidence type="ECO:0000256" key="1">
    <source>
        <dbReference type="SAM" id="Phobius"/>
    </source>
</evidence>
<keyword evidence="1" id="KW-0472">Membrane</keyword>
<reference evidence="2" key="1">
    <citation type="submission" date="2021-09" db="EMBL/GenBank/DDBJ databases">
        <title>Fulvivirga sp. isolated from coastal sediment.</title>
        <authorList>
            <person name="Yu H."/>
        </authorList>
    </citation>
    <scope>NUCLEOTIDE SEQUENCE</scope>
    <source>
        <strain evidence="2">1062</strain>
    </source>
</reference>
<evidence type="ECO:0000313" key="3">
    <source>
        <dbReference type="EMBL" id="MCA6076050.1"/>
    </source>
</evidence>
<evidence type="ECO:0000313" key="4">
    <source>
        <dbReference type="EMBL" id="MCA6077178.1"/>
    </source>
</evidence>
<dbReference type="RefSeq" id="WP_225697983.1">
    <property type="nucleotide sequence ID" value="NZ_JAIXNE010000002.1"/>
</dbReference>
<keyword evidence="1" id="KW-0812">Transmembrane</keyword>
<evidence type="ECO:0000313" key="2">
    <source>
        <dbReference type="EMBL" id="MCA6074873.1"/>
    </source>
</evidence>
<accession>A0A9X1HQ21</accession>
<feature type="transmembrane region" description="Helical" evidence="1">
    <location>
        <begin position="49"/>
        <end position="70"/>
    </location>
</feature>
<dbReference type="EMBL" id="JAIXNE010000004">
    <property type="protein sequence ID" value="MCA6077178.1"/>
    <property type="molecule type" value="Genomic_DNA"/>
</dbReference>